<dbReference type="RefSeq" id="WP_279528171.1">
    <property type="nucleotide sequence ID" value="NZ_CP122312.1"/>
</dbReference>
<organism evidence="2 3">
    <name type="scientific">Halospeciosus flavus</name>
    <dbReference type="NCBI Taxonomy" id="3032283"/>
    <lineage>
        <taxon>Archaea</taxon>
        <taxon>Methanobacteriati</taxon>
        <taxon>Methanobacteriota</taxon>
        <taxon>Stenosarchaea group</taxon>
        <taxon>Halobacteria</taxon>
        <taxon>Halobacteriales</taxon>
        <taxon>Halobacteriaceae</taxon>
        <taxon>Halospeciosus</taxon>
    </lineage>
</organism>
<gene>
    <name evidence="2" type="ORF">ACFQJ9_18795</name>
</gene>
<protein>
    <submittedName>
        <fullName evidence="2">DUF4398 domain-containing protein</fullName>
    </submittedName>
</protein>
<evidence type="ECO:0000256" key="1">
    <source>
        <dbReference type="SAM" id="Phobius"/>
    </source>
</evidence>
<keyword evidence="1" id="KW-0472">Membrane</keyword>
<dbReference type="EMBL" id="JBHTAR010000011">
    <property type="protein sequence ID" value="MFC7201426.1"/>
    <property type="molecule type" value="Genomic_DNA"/>
</dbReference>
<sequence length="260" mass="28363">MNWNRSSKVVLALFVLLAAAVAPVAAVDVQGNVSDSAEVGAQQDRTFTFTNLYTDYEEWTLHGQTDLTQVTWTVTAYDNAGNQIEQQTFTGQSFDYHIRASDGTTKVTVRLQGTTPAVDDWSYQPPQSIVFAEFQQTQQGGSATVLQSYDGVRPYTQQSQQARTQIQQAEAAIQNAQSAGADVSEAKRLRQNAVEAYNSGNFDLAIDLANQAEQKAESAAKSSKLTRWALIGGAVVIVLLALAGGVWYYLSNRETHDKLA</sequence>
<dbReference type="AlphaFoldDB" id="A0ABD5Z8C3"/>
<name>A0ABD5Z8C3_9EURY</name>
<feature type="transmembrane region" description="Helical" evidence="1">
    <location>
        <begin position="228"/>
        <end position="250"/>
    </location>
</feature>
<keyword evidence="3" id="KW-1185">Reference proteome</keyword>
<accession>A0ABD5Z8C3</accession>
<proteinExistence type="predicted"/>
<evidence type="ECO:0000313" key="2">
    <source>
        <dbReference type="EMBL" id="MFC7201426.1"/>
    </source>
</evidence>
<keyword evidence="1" id="KW-0812">Transmembrane</keyword>
<dbReference type="Proteomes" id="UP001596447">
    <property type="component" value="Unassembled WGS sequence"/>
</dbReference>
<keyword evidence="1" id="KW-1133">Transmembrane helix</keyword>
<comment type="caution">
    <text evidence="2">The sequence shown here is derived from an EMBL/GenBank/DDBJ whole genome shotgun (WGS) entry which is preliminary data.</text>
</comment>
<evidence type="ECO:0000313" key="3">
    <source>
        <dbReference type="Proteomes" id="UP001596447"/>
    </source>
</evidence>
<reference evidence="2 3" key="1">
    <citation type="journal article" date="2019" name="Int. J. Syst. Evol. Microbiol.">
        <title>The Global Catalogue of Microorganisms (GCM) 10K type strain sequencing project: providing services to taxonomists for standard genome sequencing and annotation.</title>
        <authorList>
            <consortium name="The Broad Institute Genomics Platform"/>
            <consortium name="The Broad Institute Genome Sequencing Center for Infectious Disease"/>
            <person name="Wu L."/>
            <person name="Ma J."/>
        </authorList>
    </citation>
    <scope>NUCLEOTIDE SEQUENCE [LARGE SCALE GENOMIC DNA]</scope>
    <source>
        <strain evidence="2 3">XZGYJ-43</strain>
    </source>
</reference>